<dbReference type="CDD" id="cd09631">
    <property type="entry name" value="DOMON_DOH"/>
    <property type="match status" value="1"/>
</dbReference>
<dbReference type="InterPro" id="IPR011009">
    <property type="entry name" value="Kinase-like_dom_sf"/>
</dbReference>
<reference evidence="3" key="1">
    <citation type="submission" date="2021-02" db="EMBL/GenBank/DDBJ databases">
        <authorList>
            <person name="Dougan E. K."/>
            <person name="Rhodes N."/>
            <person name="Thang M."/>
            <person name="Chan C."/>
        </authorList>
    </citation>
    <scope>NUCLEOTIDE SEQUENCE</scope>
</reference>
<dbReference type="InterPro" id="IPR045266">
    <property type="entry name" value="DOH_DOMON"/>
</dbReference>
<gene>
    <name evidence="3" type="primary">moxd2</name>
    <name evidence="3" type="ORF">SNEC2469_LOCUS23510</name>
</gene>
<keyword evidence="4" id="KW-1185">Reference proteome</keyword>
<dbReference type="GO" id="GO:0042420">
    <property type="term" value="P:dopamine catabolic process"/>
    <property type="evidence" value="ECO:0007669"/>
    <property type="project" value="TreeGrafter"/>
</dbReference>
<dbReference type="GO" id="GO:0030667">
    <property type="term" value="C:secretory granule membrane"/>
    <property type="evidence" value="ECO:0007669"/>
    <property type="project" value="TreeGrafter"/>
</dbReference>
<dbReference type="PANTHER" id="PTHR10157:SF23">
    <property type="entry name" value="MOXD1 HOMOLOG 1"/>
    <property type="match status" value="1"/>
</dbReference>
<dbReference type="GO" id="GO:0006589">
    <property type="term" value="P:octopamine biosynthetic process"/>
    <property type="evidence" value="ECO:0007669"/>
    <property type="project" value="TreeGrafter"/>
</dbReference>
<proteinExistence type="predicted"/>
<evidence type="ECO:0000313" key="3">
    <source>
        <dbReference type="EMBL" id="CAE7797970.1"/>
    </source>
</evidence>
<sequence length="393" mass="43210">MLSRETPFSSPDRDSAATMRKTVKCSLHLQRPPFDSMTSRLRNILRQLICKSQDDRLTAAAALEHSWIVGKSDKTGSSSSSKKKEKVLEPLSPVPVVEERSGADAGQTQPDDTPTQGGYLQSAGVQQSNLPLAQRRNNNLVLYHMAQSSLCCQVCERSMDVVLQDNLTTVMLARSWESGIVSIMGWMRCGSFLALLALAGASNISCLDSFRSVTPLSIQEKHCLLPQLDALVDSPQRFYFEKIGVVVGYEILSKLGEIEFTFAVPTTGWFGFGISEVGSMIGADMVILEDGPNGFELTDSYSHGFERPVADKLQNWQAQSITHLSLGETCLGQTVVTKAVLRRMMKTCDAEDEDLGPQWIQNYFVAAYGDGRMNYHGQALEAVEVDILGPSIR</sequence>
<dbReference type="PROSITE" id="PS50836">
    <property type="entry name" value="DOMON"/>
    <property type="match status" value="1"/>
</dbReference>
<feature type="domain" description="DOMON" evidence="2">
    <location>
        <begin position="243"/>
        <end position="369"/>
    </location>
</feature>
<dbReference type="Gene3D" id="1.10.510.10">
    <property type="entry name" value="Transferase(Phosphotransferase) domain 1"/>
    <property type="match status" value="1"/>
</dbReference>
<dbReference type="EMBL" id="CAJNJA010043937">
    <property type="protein sequence ID" value="CAE7797970.1"/>
    <property type="molecule type" value="Genomic_DNA"/>
</dbReference>
<dbReference type="GO" id="GO:0042421">
    <property type="term" value="P:norepinephrine biosynthetic process"/>
    <property type="evidence" value="ECO:0007669"/>
    <property type="project" value="TreeGrafter"/>
</dbReference>
<feature type="region of interest" description="Disordered" evidence="1">
    <location>
        <begin position="71"/>
        <end position="121"/>
    </location>
</feature>
<dbReference type="GO" id="GO:0004500">
    <property type="term" value="F:dopamine beta-monooxygenase activity"/>
    <property type="evidence" value="ECO:0007669"/>
    <property type="project" value="InterPro"/>
</dbReference>
<dbReference type="OrthoDB" id="2013249at2759"/>
<feature type="region of interest" description="Disordered" evidence="1">
    <location>
        <begin position="1"/>
        <end position="20"/>
    </location>
</feature>
<evidence type="ECO:0000256" key="1">
    <source>
        <dbReference type="SAM" id="MobiDB-lite"/>
    </source>
</evidence>
<dbReference type="InterPro" id="IPR005018">
    <property type="entry name" value="DOMON_domain"/>
</dbReference>
<comment type="caution">
    <text evidence="3">The sequence shown here is derived from an EMBL/GenBank/DDBJ whole genome shotgun (WGS) entry which is preliminary data.</text>
</comment>
<accession>A0A812YV98</accession>
<evidence type="ECO:0000259" key="2">
    <source>
        <dbReference type="PROSITE" id="PS50836"/>
    </source>
</evidence>
<dbReference type="Pfam" id="PF03351">
    <property type="entry name" value="DOMON"/>
    <property type="match status" value="1"/>
</dbReference>
<dbReference type="AlphaFoldDB" id="A0A812YV98"/>
<dbReference type="Proteomes" id="UP000601435">
    <property type="component" value="Unassembled WGS sequence"/>
</dbReference>
<dbReference type="InterPro" id="IPR000945">
    <property type="entry name" value="DBH-like"/>
</dbReference>
<dbReference type="PANTHER" id="PTHR10157">
    <property type="entry name" value="DOPAMINE BETA HYDROXYLASE RELATED"/>
    <property type="match status" value="1"/>
</dbReference>
<feature type="non-terminal residue" evidence="3">
    <location>
        <position position="1"/>
    </location>
</feature>
<evidence type="ECO:0000313" key="4">
    <source>
        <dbReference type="Proteomes" id="UP000601435"/>
    </source>
</evidence>
<dbReference type="GO" id="GO:0005507">
    <property type="term" value="F:copper ion binding"/>
    <property type="evidence" value="ECO:0007669"/>
    <property type="project" value="TreeGrafter"/>
</dbReference>
<dbReference type="SUPFAM" id="SSF56112">
    <property type="entry name" value="Protein kinase-like (PK-like)"/>
    <property type="match status" value="1"/>
</dbReference>
<protein>
    <submittedName>
        <fullName evidence="3">Moxd2 protein</fullName>
    </submittedName>
</protein>
<name>A0A812YV98_9DINO</name>
<feature type="compositionally biased region" description="Polar residues" evidence="1">
    <location>
        <begin position="106"/>
        <end position="121"/>
    </location>
</feature>
<organism evidence="3 4">
    <name type="scientific">Symbiodinium necroappetens</name>
    <dbReference type="NCBI Taxonomy" id="1628268"/>
    <lineage>
        <taxon>Eukaryota</taxon>
        <taxon>Sar</taxon>
        <taxon>Alveolata</taxon>
        <taxon>Dinophyceae</taxon>
        <taxon>Suessiales</taxon>
        <taxon>Symbiodiniaceae</taxon>
        <taxon>Symbiodinium</taxon>
    </lineage>
</organism>
<dbReference type="GO" id="GO:0005615">
    <property type="term" value="C:extracellular space"/>
    <property type="evidence" value="ECO:0007669"/>
    <property type="project" value="TreeGrafter"/>
</dbReference>